<dbReference type="EMBL" id="CP042436">
    <property type="protein sequence ID" value="QEC61207.1"/>
    <property type="molecule type" value="Genomic_DNA"/>
</dbReference>
<proteinExistence type="predicted"/>
<evidence type="ECO:0000313" key="2">
    <source>
        <dbReference type="Proteomes" id="UP000321479"/>
    </source>
</evidence>
<evidence type="ECO:0000313" key="1">
    <source>
        <dbReference type="EMBL" id="QEC61207.1"/>
    </source>
</evidence>
<dbReference type="RefSeq" id="WP_147029786.1">
    <property type="nucleotide sequence ID" value="NZ_CP042436.1"/>
</dbReference>
<dbReference type="Proteomes" id="UP000321479">
    <property type="component" value="Chromosome"/>
</dbReference>
<gene>
    <name evidence="1" type="ORF">FRZ54_00950</name>
</gene>
<name>A0A5B8UQ57_9SPHI</name>
<reference evidence="1 2" key="1">
    <citation type="journal article" date="2017" name="Curr. Microbiol.">
        <title>Mucilaginibacter ginsenosidivorans sp. nov., Isolated from Soil of Ginseng Field.</title>
        <authorList>
            <person name="Kim M.M."/>
            <person name="Siddiqi M.Z."/>
            <person name="Im W.T."/>
        </authorList>
    </citation>
    <scope>NUCLEOTIDE SEQUENCE [LARGE SCALE GENOMIC DNA]</scope>
    <source>
        <strain evidence="1 2">Gsoil 3017</strain>
    </source>
</reference>
<keyword evidence="2" id="KW-1185">Reference proteome</keyword>
<sequence>MSGTLQKIECFPGSKIYISCPAGVATGGPEALHQLGHHLILLGFNAFMYYYHSPESTGLVHENYKKYDVPYVNEPENSREHVLIIPETHLSSVFCKKFSKVRKVVWWLSVANYYIILNQQIARHERKKRKSLGLSVLFGTFKIATFDSLKKKNVLHIGHSYYSMVHLRENGIEPVGQISDYMNDAFFERTDEKAEKQDIIIYNPKKNDVFLDDIIAQTRHLNWKPLSGMSPAEVAGWMNRAKLYIDFGYHPGKERMPREACIMRCCMIIGKSGSAAYAEDMPIPEKYRFEKNTNEILGILNRINECLVNYDKLIKDFEPYRKVLYHEKEKFDHDISAVFSQIP</sequence>
<dbReference type="AlphaFoldDB" id="A0A5B8UQ57"/>
<accession>A0A5B8UQ57</accession>
<protein>
    <submittedName>
        <fullName evidence="1">Uncharacterized protein</fullName>
    </submittedName>
</protein>
<organism evidence="1 2">
    <name type="scientific">Mucilaginibacter ginsenosidivorans</name>
    <dbReference type="NCBI Taxonomy" id="398053"/>
    <lineage>
        <taxon>Bacteria</taxon>
        <taxon>Pseudomonadati</taxon>
        <taxon>Bacteroidota</taxon>
        <taxon>Sphingobacteriia</taxon>
        <taxon>Sphingobacteriales</taxon>
        <taxon>Sphingobacteriaceae</taxon>
        <taxon>Mucilaginibacter</taxon>
    </lineage>
</organism>
<dbReference type="OrthoDB" id="6400528at2"/>
<dbReference type="KEGG" id="mgin:FRZ54_00950"/>